<keyword evidence="1" id="KW-0378">Hydrolase</keyword>
<evidence type="ECO:0000313" key="1">
    <source>
        <dbReference type="EMBL" id="PPZ91684.1"/>
    </source>
</evidence>
<dbReference type="Proteomes" id="UP000238565">
    <property type="component" value="Unassembled WGS sequence"/>
</dbReference>
<proteinExistence type="predicted"/>
<dbReference type="RefSeq" id="WP_104793386.1">
    <property type="nucleotide sequence ID" value="NZ_PTPZ01000003.1"/>
</dbReference>
<comment type="caution">
    <text evidence="1">The sequence shown here is derived from an EMBL/GenBank/DDBJ whole genome shotgun (WGS) entry which is preliminary data.</text>
</comment>
<organism evidence="1 2">
    <name type="scientific">Cloacibacterium normanense</name>
    <dbReference type="NCBI Taxonomy" id="237258"/>
    <lineage>
        <taxon>Bacteria</taxon>
        <taxon>Pseudomonadati</taxon>
        <taxon>Bacteroidota</taxon>
        <taxon>Flavobacteriia</taxon>
        <taxon>Flavobacteriales</taxon>
        <taxon>Weeksellaceae</taxon>
    </lineage>
</organism>
<accession>A0A2S7I549</accession>
<protein>
    <submittedName>
        <fullName evidence="1">HNH endonuclease</fullName>
    </submittedName>
</protein>
<evidence type="ECO:0000313" key="2">
    <source>
        <dbReference type="Proteomes" id="UP000238565"/>
    </source>
</evidence>
<dbReference type="Gene3D" id="1.10.30.50">
    <property type="match status" value="1"/>
</dbReference>
<dbReference type="EMBL" id="PTPZ01000003">
    <property type="protein sequence ID" value="PPZ91684.1"/>
    <property type="molecule type" value="Genomic_DNA"/>
</dbReference>
<reference evidence="1 2" key="1">
    <citation type="submission" date="2018-02" db="EMBL/GenBank/DDBJ databases">
        <title>Draft genome sequence of bacterial isolates from marine environment.</title>
        <authorList>
            <person name="Singh S.K."/>
            <person name="Hill R."/>
            <person name="Major S."/>
            <person name="Cai H."/>
            <person name="Li Y."/>
        </authorList>
    </citation>
    <scope>NUCLEOTIDE SEQUENCE [LARGE SCALE GENOMIC DNA]</scope>
    <source>
        <strain evidence="1 2">IMET F</strain>
    </source>
</reference>
<dbReference type="GO" id="GO:0004519">
    <property type="term" value="F:endonuclease activity"/>
    <property type="evidence" value="ECO:0007669"/>
    <property type="project" value="UniProtKB-KW"/>
</dbReference>
<dbReference type="AlphaFoldDB" id="A0A2S7I549"/>
<keyword evidence="1" id="KW-0255">Endonuclease</keyword>
<keyword evidence="1" id="KW-0540">Nuclease</keyword>
<gene>
    <name evidence="1" type="ORF">C3729_06350</name>
</gene>
<name>A0A2S7I549_9FLAO</name>
<sequence>MANQWGIPRETEEFVLKRDLCCVYCGVDFSINHQSRKTRPSWEHIVNDIRINSIDNIALCCTSCNASKGAKTLTDWLKSNYCLSKNINQNTVAEVVKNAIINPPHY</sequence>